<keyword evidence="1" id="KW-0732">Signal</keyword>
<sequence>MMPLLLLLCVVASAKSQIINLEPGSVQGFTITTRSGYDAEVFLNIPYAAPPIGELRFEKPAATIPWKETRNGTVFGATCHPHARPAAVLPPPDEDCLTLNIIRPKKEAPSGGYPILLWVHGGGYEIGAASIYGYQGFANIYIPHDVIVVTIQYRVGVYELMIAAIKALSPYIHKFGVKPEDFEKWNRNRFIEFLKRVVLERFYEDQFEDAIEDVITRYADRDEEDGYEFYLDRYTEFISDTFFNVAAVDGILARRDAGWNMYAYSFDHYNDAIWADNVPKRLRGSPHVNEYPYIFEVFALGNYNMDEKERVVAEIIQQSFISFAKTG</sequence>
<dbReference type="InterPro" id="IPR002018">
    <property type="entry name" value="CarbesteraseB"/>
</dbReference>
<comment type="caution">
    <text evidence="3">The sequence shown here is derived from an EMBL/GenBank/DDBJ whole genome shotgun (WGS) entry which is preliminary data.</text>
</comment>
<dbReference type="InterPro" id="IPR019819">
    <property type="entry name" value="Carboxylesterase_B_CS"/>
</dbReference>
<name>A0A016UI21_9BILA</name>
<organism evidence="3 4">
    <name type="scientific">Ancylostoma ceylanicum</name>
    <dbReference type="NCBI Taxonomy" id="53326"/>
    <lineage>
        <taxon>Eukaryota</taxon>
        <taxon>Metazoa</taxon>
        <taxon>Ecdysozoa</taxon>
        <taxon>Nematoda</taxon>
        <taxon>Chromadorea</taxon>
        <taxon>Rhabditida</taxon>
        <taxon>Rhabditina</taxon>
        <taxon>Rhabditomorpha</taxon>
        <taxon>Strongyloidea</taxon>
        <taxon>Ancylostomatidae</taxon>
        <taxon>Ancylostomatinae</taxon>
        <taxon>Ancylostoma</taxon>
    </lineage>
</organism>
<dbReference type="SUPFAM" id="SSF53474">
    <property type="entry name" value="alpha/beta-Hydrolases"/>
    <property type="match status" value="1"/>
</dbReference>
<dbReference type="EMBL" id="JARK01001376">
    <property type="protein sequence ID" value="EYC14477.1"/>
    <property type="molecule type" value="Genomic_DNA"/>
</dbReference>
<feature type="chain" id="PRO_5001492379" description="Carboxylesterase type B domain-containing protein" evidence="1">
    <location>
        <begin position="17"/>
        <end position="327"/>
    </location>
</feature>
<dbReference type="OrthoDB" id="5854651at2759"/>
<dbReference type="Pfam" id="PF00135">
    <property type="entry name" value="COesterase"/>
    <property type="match status" value="2"/>
</dbReference>
<evidence type="ECO:0000259" key="2">
    <source>
        <dbReference type="Pfam" id="PF00135"/>
    </source>
</evidence>
<dbReference type="Gene3D" id="3.40.50.1820">
    <property type="entry name" value="alpha/beta hydrolase"/>
    <property type="match status" value="2"/>
</dbReference>
<feature type="domain" description="Carboxylesterase type B" evidence="2">
    <location>
        <begin position="188"/>
        <end position="327"/>
    </location>
</feature>
<accession>A0A016UI21</accession>
<proteinExistence type="predicted"/>
<keyword evidence="4" id="KW-1185">Reference proteome</keyword>
<feature type="signal peptide" evidence="1">
    <location>
        <begin position="1"/>
        <end position="16"/>
    </location>
</feature>
<dbReference type="STRING" id="53326.A0A016UI21"/>
<dbReference type="AlphaFoldDB" id="A0A016UI21"/>
<evidence type="ECO:0000256" key="1">
    <source>
        <dbReference type="SAM" id="SignalP"/>
    </source>
</evidence>
<protein>
    <recommendedName>
        <fullName evidence="2">Carboxylesterase type B domain-containing protein</fullName>
    </recommendedName>
</protein>
<dbReference type="PROSITE" id="PS00941">
    <property type="entry name" value="CARBOXYLESTERASE_B_2"/>
    <property type="match status" value="1"/>
</dbReference>
<feature type="domain" description="Carboxylesterase type B" evidence="2">
    <location>
        <begin position="16"/>
        <end position="158"/>
    </location>
</feature>
<dbReference type="InterPro" id="IPR029058">
    <property type="entry name" value="AB_hydrolase_fold"/>
</dbReference>
<gene>
    <name evidence="3" type="primary">Acey_s0040.g230</name>
    <name evidence="3" type="ORF">Y032_0040g230</name>
</gene>
<reference evidence="4" key="1">
    <citation type="journal article" date="2015" name="Nat. Genet.">
        <title>The genome and transcriptome of the zoonotic hookworm Ancylostoma ceylanicum identify infection-specific gene families.</title>
        <authorList>
            <person name="Schwarz E.M."/>
            <person name="Hu Y."/>
            <person name="Antoshechkin I."/>
            <person name="Miller M.M."/>
            <person name="Sternberg P.W."/>
            <person name="Aroian R.V."/>
        </authorList>
    </citation>
    <scope>NUCLEOTIDE SEQUENCE</scope>
    <source>
        <strain evidence="4">HY135</strain>
    </source>
</reference>
<dbReference type="PANTHER" id="PTHR44590">
    <property type="entry name" value="CARBOXYLIC ESTER HYDROLASE-RELATED"/>
    <property type="match status" value="1"/>
</dbReference>
<evidence type="ECO:0000313" key="4">
    <source>
        <dbReference type="Proteomes" id="UP000024635"/>
    </source>
</evidence>
<evidence type="ECO:0000313" key="3">
    <source>
        <dbReference type="EMBL" id="EYC14477.1"/>
    </source>
</evidence>
<dbReference type="PANTHER" id="PTHR44590:SF4">
    <property type="entry name" value="CARBOXYLIC ESTER HYDROLASE"/>
    <property type="match status" value="1"/>
</dbReference>
<dbReference type="Proteomes" id="UP000024635">
    <property type="component" value="Unassembled WGS sequence"/>
</dbReference>